<organism evidence="1">
    <name type="scientific">Oryza brachyantha</name>
    <name type="common">malo sina</name>
    <dbReference type="NCBI Taxonomy" id="4533"/>
    <lineage>
        <taxon>Eukaryota</taxon>
        <taxon>Viridiplantae</taxon>
        <taxon>Streptophyta</taxon>
        <taxon>Embryophyta</taxon>
        <taxon>Tracheophyta</taxon>
        <taxon>Spermatophyta</taxon>
        <taxon>Magnoliopsida</taxon>
        <taxon>Liliopsida</taxon>
        <taxon>Poales</taxon>
        <taxon>Poaceae</taxon>
        <taxon>BOP clade</taxon>
        <taxon>Oryzoideae</taxon>
        <taxon>Oryzeae</taxon>
        <taxon>Oryzinae</taxon>
        <taxon>Oryza</taxon>
    </lineage>
</organism>
<name>J3L9X4_ORYBR</name>
<evidence type="ECO:0000313" key="1">
    <source>
        <dbReference type="EnsemblPlants" id="OB02G14410.1"/>
    </source>
</evidence>
<dbReference type="AlphaFoldDB" id="J3L9X4"/>
<dbReference type="Proteomes" id="UP000006038">
    <property type="component" value="Unassembled WGS sequence"/>
</dbReference>
<reference evidence="1" key="1">
    <citation type="submission" date="2013-04" db="UniProtKB">
        <authorList>
            <consortium name="EnsemblPlants"/>
        </authorList>
    </citation>
    <scope>IDENTIFICATION</scope>
</reference>
<evidence type="ECO:0000313" key="2">
    <source>
        <dbReference type="Proteomes" id="UP000006038"/>
    </source>
</evidence>
<dbReference type="HOGENOM" id="CLU_138224_0_0_1"/>
<sequence>MAAGGAQAQAAAAVAEQMAGATLHLQPPPHHGGVLPCPGRLPPSYSSLGLGFDSFGFGSPQKQAESASQIKTVVQLLSNMENNQLRSILPASRLEKAEKNTGNELRVE</sequence>
<proteinExistence type="predicted"/>
<accession>J3L9X4</accession>
<dbReference type="EnsemblPlants" id="OB02G14410.1">
    <property type="protein sequence ID" value="OB02G14410.1"/>
    <property type="gene ID" value="OB02G14410"/>
</dbReference>
<dbReference type="Gramene" id="OB02G14410.1">
    <property type="protein sequence ID" value="OB02G14410.1"/>
    <property type="gene ID" value="OB02G14410"/>
</dbReference>
<keyword evidence="2" id="KW-1185">Reference proteome</keyword>
<protein>
    <submittedName>
        <fullName evidence="1">Uncharacterized protein</fullName>
    </submittedName>
</protein>